<keyword evidence="8" id="KW-1185">Reference proteome</keyword>
<evidence type="ECO:0000256" key="1">
    <source>
        <dbReference type="ARBA" id="ARBA00022490"/>
    </source>
</evidence>
<proteinExistence type="predicted"/>
<name>A0A1E7LVM5_9ACTN</name>
<dbReference type="EMBL" id="LJGZ01000025">
    <property type="protein sequence ID" value="OEV20265.1"/>
    <property type="molecule type" value="Genomic_DNA"/>
</dbReference>
<dbReference type="OrthoDB" id="9815506at2"/>
<dbReference type="Pfam" id="PF08541">
    <property type="entry name" value="ACP_syn_III_C"/>
    <property type="match status" value="1"/>
</dbReference>
<gene>
    <name evidence="7" type="ORF">AN221_12370</name>
</gene>
<evidence type="ECO:0000313" key="8">
    <source>
        <dbReference type="Proteomes" id="UP000175971"/>
    </source>
</evidence>
<dbReference type="GO" id="GO:0006633">
    <property type="term" value="P:fatty acid biosynthetic process"/>
    <property type="evidence" value="ECO:0007669"/>
    <property type="project" value="InterPro"/>
</dbReference>
<dbReference type="InterPro" id="IPR013747">
    <property type="entry name" value="ACP_syn_III_C"/>
</dbReference>
<dbReference type="GO" id="GO:0004315">
    <property type="term" value="F:3-oxoacyl-[acyl-carrier-protein] synthase activity"/>
    <property type="evidence" value="ECO:0007669"/>
    <property type="project" value="InterPro"/>
</dbReference>
<keyword evidence="1" id="KW-0963">Cytoplasm</keyword>
<evidence type="ECO:0000256" key="4">
    <source>
        <dbReference type="SAM" id="MobiDB-lite"/>
    </source>
</evidence>
<dbReference type="InterPro" id="IPR013751">
    <property type="entry name" value="ACP_syn_III_N"/>
</dbReference>
<dbReference type="NCBIfam" id="NF006829">
    <property type="entry name" value="PRK09352.1"/>
    <property type="match status" value="1"/>
</dbReference>
<evidence type="ECO:0000259" key="5">
    <source>
        <dbReference type="Pfam" id="PF08541"/>
    </source>
</evidence>
<accession>A0A1E7LVM5</accession>
<sequence>MTSTTTGTVPDPATAHLRPLPPTAIAPVRLAGIGHYFPGAPVTNAHFEQIEALGIDDAWIRENTGIVSRHWPADEKERAVEMAAKAVDQALEAAGLGPDDIDLVIGTTSTTRPRTNPSSATNNYMDISLPLQKQVGLRHATCFDVTSVACAGFMYGTATAAAMLPALGMRNALVVCAENPRPILNFDYRYSALFGAGAAAAVWSAETEERGLLDVALHADGSYFDAFDIDENDKMLMRGREVGAVGPKLLSHVGREILERNGLSVDDIDWFVPHQGNLNMINQVCATLEIPREKLLTNIQERGNTSSVSIPSCLSENIRAGKIRSGDLVATIGIGRGFSWGAMLLRIP</sequence>
<dbReference type="InterPro" id="IPR016039">
    <property type="entry name" value="Thiolase-like"/>
</dbReference>
<dbReference type="PANTHER" id="PTHR34069">
    <property type="entry name" value="3-OXOACYL-[ACYL-CARRIER-PROTEIN] SYNTHASE 3"/>
    <property type="match status" value="1"/>
</dbReference>
<dbReference type="Proteomes" id="UP000175971">
    <property type="component" value="Unassembled WGS sequence"/>
</dbReference>
<feature type="region of interest" description="Disordered" evidence="4">
    <location>
        <begin position="1"/>
        <end position="20"/>
    </location>
</feature>
<evidence type="ECO:0000256" key="2">
    <source>
        <dbReference type="ARBA" id="ARBA00022679"/>
    </source>
</evidence>
<protein>
    <submittedName>
        <fullName evidence="7">3-oxoacyl-ACP synthase</fullName>
    </submittedName>
</protein>
<dbReference type="CDD" id="cd00830">
    <property type="entry name" value="KAS_III"/>
    <property type="match status" value="1"/>
</dbReference>
<dbReference type="PATRIC" id="fig|518642.7.peg.3970"/>
<dbReference type="GO" id="GO:0044550">
    <property type="term" value="P:secondary metabolite biosynthetic process"/>
    <property type="evidence" value="ECO:0007669"/>
    <property type="project" value="TreeGrafter"/>
</dbReference>
<organism evidence="7 8">
    <name type="scientific">Streptomyces nanshensis</name>
    <dbReference type="NCBI Taxonomy" id="518642"/>
    <lineage>
        <taxon>Bacteria</taxon>
        <taxon>Bacillati</taxon>
        <taxon>Actinomycetota</taxon>
        <taxon>Actinomycetes</taxon>
        <taxon>Kitasatosporales</taxon>
        <taxon>Streptomycetaceae</taxon>
        <taxon>Streptomyces</taxon>
    </lineage>
</organism>
<dbReference type="AlphaFoldDB" id="A0A1E7LVM5"/>
<comment type="caution">
    <text evidence="7">The sequence shown here is derived from an EMBL/GenBank/DDBJ whole genome shotgun (WGS) entry which is preliminary data.</text>
</comment>
<dbReference type="Gene3D" id="3.40.47.10">
    <property type="match status" value="1"/>
</dbReference>
<evidence type="ECO:0000313" key="7">
    <source>
        <dbReference type="EMBL" id="OEV20265.1"/>
    </source>
</evidence>
<feature type="domain" description="Beta-ketoacyl-[acyl-carrier-protein] synthase III C-terminal" evidence="5">
    <location>
        <begin position="258"/>
        <end position="347"/>
    </location>
</feature>
<dbReference type="PANTHER" id="PTHR34069:SF2">
    <property type="entry name" value="BETA-KETOACYL-[ACYL-CARRIER-PROTEIN] SYNTHASE III"/>
    <property type="match status" value="1"/>
</dbReference>
<reference evidence="7 8" key="1">
    <citation type="journal article" date="2016" name="Front. Microbiol.">
        <title>Comparative Genomics Analysis of Streptomyces Species Reveals Their Adaptation to the Marine Environment and Their Diversity at the Genomic Level.</title>
        <authorList>
            <person name="Tian X."/>
            <person name="Zhang Z."/>
            <person name="Yang T."/>
            <person name="Chen M."/>
            <person name="Li J."/>
            <person name="Chen F."/>
            <person name="Yang J."/>
            <person name="Li W."/>
            <person name="Zhang B."/>
            <person name="Zhang Z."/>
            <person name="Wu J."/>
            <person name="Zhang C."/>
            <person name="Long L."/>
            <person name="Xiao J."/>
        </authorList>
    </citation>
    <scope>NUCLEOTIDE SEQUENCE [LARGE SCALE GENOMIC DNA]</scope>
    <source>
        <strain evidence="7 8">SCSIO M10372</strain>
    </source>
</reference>
<feature type="domain" description="Beta-ketoacyl-[acyl-carrier-protein] synthase III N-terminal" evidence="6">
    <location>
        <begin position="143"/>
        <end position="221"/>
    </location>
</feature>
<evidence type="ECO:0000259" key="6">
    <source>
        <dbReference type="Pfam" id="PF08545"/>
    </source>
</evidence>
<evidence type="ECO:0000256" key="3">
    <source>
        <dbReference type="ARBA" id="ARBA00023315"/>
    </source>
</evidence>
<dbReference type="Pfam" id="PF08545">
    <property type="entry name" value="ACP_syn_III"/>
    <property type="match status" value="1"/>
</dbReference>
<keyword evidence="2" id="KW-0808">Transferase</keyword>
<dbReference type="SUPFAM" id="SSF53901">
    <property type="entry name" value="Thiolase-like"/>
    <property type="match status" value="1"/>
</dbReference>
<dbReference type="RefSeq" id="WP_019761494.1">
    <property type="nucleotide sequence ID" value="NZ_LJGZ01000025.1"/>
</dbReference>
<keyword evidence="3" id="KW-0012">Acyltransferase</keyword>